<protein>
    <submittedName>
        <fullName evidence="1">Uncharacterized protein</fullName>
    </submittedName>
</protein>
<sequence>MSRVLFFSQSYKFLEIGTHFDLVDCFELTNIFGISYKWPNFNLAKLDGIGFENLILEPNIRRSNIQWIP</sequence>
<proteinExistence type="predicted"/>
<name>A0A2P2Q080_RHIMU</name>
<dbReference type="AlphaFoldDB" id="A0A2P2Q080"/>
<reference evidence="1" key="1">
    <citation type="submission" date="2018-02" db="EMBL/GenBank/DDBJ databases">
        <title>Rhizophora mucronata_Transcriptome.</title>
        <authorList>
            <person name="Meera S.P."/>
            <person name="Sreeshan A."/>
            <person name="Augustine A."/>
        </authorList>
    </citation>
    <scope>NUCLEOTIDE SEQUENCE</scope>
    <source>
        <tissue evidence="1">Leaf</tissue>
    </source>
</reference>
<dbReference type="EMBL" id="GGEC01079907">
    <property type="protein sequence ID" value="MBX60391.1"/>
    <property type="molecule type" value="Transcribed_RNA"/>
</dbReference>
<evidence type="ECO:0000313" key="1">
    <source>
        <dbReference type="EMBL" id="MBX60391.1"/>
    </source>
</evidence>
<accession>A0A2P2Q080</accession>
<organism evidence="1">
    <name type="scientific">Rhizophora mucronata</name>
    <name type="common">Asiatic mangrove</name>
    <dbReference type="NCBI Taxonomy" id="61149"/>
    <lineage>
        <taxon>Eukaryota</taxon>
        <taxon>Viridiplantae</taxon>
        <taxon>Streptophyta</taxon>
        <taxon>Embryophyta</taxon>
        <taxon>Tracheophyta</taxon>
        <taxon>Spermatophyta</taxon>
        <taxon>Magnoliopsida</taxon>
        <taxon>eudicotyledons</taxon>
        <taxon>Gunneridae</taxon>
        <taxon>Pentapetalae</taxon>
        <taxon>rosids</taxon>
        <taxon>fabids</taxon>
        <taxon>Malpighiales</taxon>
        <taxon>Rhizophoraceae</taxon>
        <taxon>Rhizophora</taxon>
    </lineage>
</organism>